<evidence type="ECO:0008006" key="3">
    <source>
        <dbReference type="Google" id="ProtNLM"/>
    </source>
</evidence>
<reference evidence="2" key="2">
    <citation type="journal article" date="2024" name="Environ. Microbiol.">
        <title>Genome analysis and description of Tunturibacter gen. nov. expands the diversity of Terriglobia in tundra soils.</title>
        <authorList>
            <person name="Messyasz A."/>
            <person name="Mannisto M.K."/>
            <person name="Kerkhof L.J."/>
            <person name="Haggblom M.M."/>
        </authorList>
    </citation>
    <scope>NUCLEOTIDE SEQUENCE</scope>
    <source>
        <strain evidence="2">X5P6</strain>
    </source>
</reference>
<keyword evidence="1" id="KW-0732">Signal</keyword>
<dbReference type="KEGG" id="tpsc:RBB77_21595"/>
<reference evidence="2" key="1">
    <citation type="submission" date="2023-08" db="EMBL/GenBank/DDBJ databases">
        <authorList>
            <person name="Messyasz A."/>
            <person name="Mannisto M.K."/>
            <person name="Kerkhof L.J."/>
            <person name="Haggblom M."/>
        </authorList>
    </citation>
    <scope>NUCLEOTIDE SEQUENCE</scope>
    <source>
        <strain evidence="2">X5P6</strain>
    </source>
</reference>
<proteinExistence type="predicted"/>
<gene>
    <name evidence="2" type="ORF">RBB77_21595</name>
</gene>
<feature type="chain" id="PRO_5043907978" description="DUF5666 domain-containing protein" evidence="1">
    <location>
        <begin position="25"/>
        <end position="156"/>
    </location>
</feature>
<accession>A0AAU7ZPV6</accession>
<feature type="signal peptide" evidence="1">
    <location>
        <begin position="1"/>
        <end position="24"/>
    </location>
</feature>
<evidence type="ECO:0000256" key="1">
    <source>
        <dbReference type="SAM" id="SignalP"/>
    </source>
</evidence>
<protein>
    <recommendedName>
        <fullName evidence="3">DUF5666 domain-containing protein</fullName>
    </recommendedName>
</protein>
<sequence length="156" mass="16308">MKMMLFFVFSIALLCSMENQELNAQTGATASPSGKTFVGWNTAATLTTITGIIQKPGSTTSSRCSAGSCASLATPQGKVLVLLGSYQKKALQDVVVPGSSMQASGQIQDVDGQKLLVAKQIVVGGKTIAIRNDHGSLIHERTGTRVHTQTLQNGGN</sequence>
<organism evidence="2">
    <name type="scientific">Tunturiibacter psychrotolerans</name>
    <dbReference type="NCBI Taxonomy" id="3069686"/>
    <lineage>
        <taxon>Bacteria</taxon>
        <taxon>Pseudomonadati</taxon>
        <taxon>Acidobacteriota</taxon>
        <taxon>Terriglobia</taxon>
        <taxon>Terriglobales</taxon>
        <taxon>Acidobacteriaceae</taxon>
        <taxon>Tunturiibacter</taxon>
    </lineage>
</organism>
<dbReference type="RefSeq" id="WP_353063827.1">
    <property type="nucleotide sequence ID" value="NZ_CP132942.1"/>
</dbReference>
<evidence type="ECO:0000313" key="2">
    <source>
        <dbReference type="EMBL" id="XCB32985.1"/>
    </source>
</evidence>
<dbReference type="EMBL" id="CP132942">
    <property type="protein sequence ID" value="XCB32985.1"/>
    <property type="molecule type" value="Genomic_DNA"/>
</dbReference>
<dbReference type="AlphaFoldDB" id="A0AAU7ZPV6"/>
<name>A0AAU7ZPV6_9BACT</name>